<reference evidence="2 3" key="1">
    <citation type="submission" date="2017-03" db="EMBL/GenBank/DDBJ databases">
        <authorList>
            <person name="Afonso C.L."/>
            <person name="Miller P.J."/>
            <person name="Scott M.A."/>
            <person name="Spackman E."/>
            <person name="Goraichik I."/>
            <person name="Dimitrov K.M."/>
            <person name="Suarez D.L."/>
            <person name="Swayne D.E."/>
        </authorList>
    </citation>
    <scope>NUCLEOTIDE SEQUENCE [LARGE SCALE GENOMIC DNA]</scope>
    <source>
        <strain evidence="2 3">CECT 7751</strain>
    </source>
</reference>
<dbReference type="Proteomes" id="UP000193963">
    <property type="component" value="Unassembled WGS sequence"/>
</dbReference>
<dbReference type="PIRSF" id="PIRSF035009">
    <property type="entry name" value="UCP035009_HSDR_N"/>
    <property type="match status" value="1"/>
</dbReference>
<dbReference type="OrthoDB" id="9148007at2"/>
<proteinExistence type="predicted"/>
<dbReference type="Pfam" id="PF13588">
    <property type="entry name" value="HSDR_N_2"/>
    <property type="match status" value="1"/>
</dbReference>
<sequence>MSNFEGAVQSLAKRVEDYSETIQTEEAVKTSVVLPFLQALGYDVFNPAEVVPEYTADAVGKRGEKVDYAIVKGDDVNILVECKGLSTQLNSKHLAQLYRYFSVTKARFAILTNGREYRFFSDLEEANKLDTRPFFIFDLLDYSNASLVELSKFSKSNFDVENILAQAERLKYVSAVRKVLSSWMEQPPEGLVKLVSSEVYDGRSNAAVREMISTAIVSAFREIVRDNLRARLSDALGDGASEAEVEVAVEAVSEIETTDEEIEGWIMVKALLRGEVDADRIAIRDAKSYCAVLLDNNNRKPLVRLHFNRSKKYVGLFDGDTEERVAVSSLDDMLGFRDRLIATLRKYAA</sequence>
<organism evidence="2 3">
    <name type="scientific">Pseudooceanicola marinus</name>
    <dbReference type="NCBI Taxonomy" id="396013"/>
    <lineage>
        <taxon>Bacteria</taxon>
        <taxon>Pseudomonadati</taxon>
        <taxon>Pseudomonadota</taxon>
        <taxon>Alphaproteobacteria</taxon>
        <taxon>Rhodobacterales</taxon>
        <taxon>Paracoccaceae</taxon>
        <taxon>Pseudooceanicola</taxon>
    </lineage>
</organism>
<protein>
    <recommendedName>
        <fullName evidence="1">Type I restriction enzyme R protein N-terminal domain-containing protein</fullName>
    </recommendedName>
</protein>
<dbReference type="EMBL" id="FWFN01000003">
    <property type="protein sequence ID" value="SLN37556.1"/>
    <property type="molecule type" value="Genomic_DNA"/>
</dbReference>
<evidence type="ECO:0000313" key="2">
    <source>
        <dbReference type="EMBL" id="SLN37556.1"/>
    </source>
</evidence>
<dbReference type="RefSeq" id="WP_085887542.1">
    <property type="nucleotide sequence ID" value="NZ_FWFN01000003.1"/>
</dbReference>
<feature type="domain" description="Type I restriction enzyme R protein N-terminal" evidence="1">
    <location>
        <begin position="25"/>
        <end position="121"/>
    </location>
</feature>
<name>A0A1X6Z3H8_9RHOB</name>
<accession>A0A1X6Z3H8</accession>
<dbReference type="InterPro" id="IPR017035">
    <property type="entry name" value="UCP035009_HsdR_All3000-type"/>
</dbReference>
<evidence type="ECO:0000259" key="1">
    <source>
        <dbReference type="Pfam" id="PF13588"/>
    </source>
</evidence>
<dbReference type="AlphaFoldDB" id="A0A1X6Z3H8"/>
<dbReference type="InterPro" id="IPR029464">
    <property type="entry name" value="HSDR_N"/>
</dbReference>
<keyword evidence="3" id="KW-1185">Reference proteome</keyword>
<gene>
    <name evidence="2" type="ORF">PSM7751_01663</name>
</gene>
<evidence type="ECO:0000313" key="3">
    <source>
        <dbReference type="Proteomes" id="UP000193963"/>
    </source>
</evidence>